<sequence>MTALRNYTRAIRATKGTALLGYRLQHVRLLSTAASKTINVAGRDISVPTGIFINNEFRKAIGGTTFGVENPATGKEILQIEEGKEADVNEAVKAARATFRNGEWASSDPVYRADLLRKLAELMERDKEQLIALEMLDTGKTYQQASTLDFPGSVGTLKYYAGYADKVHGLTSFNIPKTFAFTKREPIGVCGQIIPWKIHQEGTQP</sequence>
<comment type="similarity">
    <text evidence="1">Belongs to the aldehyde dehydrogenase family.</text>
</comment>
<reference evidence="5 6" key="2">
    <citation type="submission" date="2021-10" db="EMBL/GenBank/DDBJ databases">
        <authorList>
            <person name="Piombo E."/>
        </authorList>
    </citation>
    <scope>NUCLEOTIDE SEQUENCE [LARGE SCALE GENOMIC DNA]</scope>
</reference>
<accession>A0A9N9U956</accession>
<dbReference type="EC" id="1.2.1.3" evidence="2"/>
<organism evidence="5 6">
    <name type="scientific">Clonostachys byssicola</name>
    <dbReference type="NCBI Taxonomy" id="160290"/>
    <lineage>
        <taxon>Eukaryota</taxon>
        <taxon>Fungi</taxon>
        <taxon>Dikarya</taxon>
        <taxon>Ascomycota</taxon>
        <taxon>Pezizomycotina</taxon>
        <taxon>Sordariomycetes</taxon>
        <taxon>Hypocreomycetidae</taxon>
        <taxon>Hypocreales</taxon>
        <taxon>Bionectriaceae</taxon>
        <taxon>Clonostachys</taxon>
    </lineage>
</organism>
<feature type="domain" description="Aldehyde dehydrogenase" evidence="4">
    <location>
        <begin position="64"/>
        <end position="196"/>
    </location>
</feature>
<dbReference type="GO" id="GO:0004029">
    <property type="term" value="F:aldehyde dehydrogenase (NAD+) activity"/>
    <property type="evidence" value="ECO:0007669"/>
    <property type="project" value="UniProtKB-EC"/>
</dbReference>
<evidence type="ECO:0000313" key="5">
    <source>
        <dbReference type="EMBL" id="CAG9984536.1"/>
    </source>
</evidence>
<comment type="catalytic activity">
    <reaction evidence="3">
        <text>an aldehyde + NAD(+) + H2O = a carboxylate + NADH + 2 H(+)</text>
        <dbReference type="Rhea" id="RHEA:16185"/>
        <dbReference type="ChEBI" id="CHEBI:15377"/>
        <dbReference type="ChEBI" id="CHEBI:15378"/>
        <dbReference type="ChEBI" id="CHEBI:17478"/>
        <dbReference type="ChEBI" id="CHEBI:29067"/>
        <dbReference type="ChEBI" id="CHEBI:57540"/>
        <dbReference type="ChEBI" id="CHEBI:57945"/>
        <dbReference type="EC" id="1.2.1.3"/>
    </reaction>
</comment>
<evidence type="ECO:0000256" key="2">
    <source>
        <dbReference type="ARBA" id="ARBA00024226"/>
    </source>
</evidence>
<dbReference type="Gene3D" id="3.40.605.10">
    <property type="entry name" value="Aldehyde Dehydrogenase, Chain A, domain 1"/>
    <property type="match status" value="1"/>
</dbReference>
<dbReference type="Proteomes" id="UP000754883">
    <property type="component" value="Unassembled WGS sequence"/>
</dbReference>
<dbReference type="InterPro" id="IPR015590">
    <property type="entry name" value="Aldehyde_DH_dom"/>
</dbReference>
<name>A0A9N9U956_9HYPO</name>
<reference evidence="6" key="1">
    <citation type="submission" date="2019-06" db="EMBL/GenBank/DDBJ databases">
        <authorList>
            <person name="Broberg M."/>
        </authorList>
    </citation>
    <scope>NUCLEOTIDE SEQUENCE [LARGE SCALE GENOMIC DNA]</scope>
</reference>
<protein>
    <recommendedName>
        <fullName evidence="2">aldehyde dehydrogenase (NAD(+))</fullName>
        <ecNumber evidence="2">1.2.1.3</ecNumber>
    </recommendedName>
</protein>
<evidence type="ECO:0000313" key="6">
    <source>
        <dbReference type="Proteomes" id="UP000754883"/>
    </source>
</evidence>
<evidence type="ECO:0000256" key="3">
    <source>
        <dbReference type="ARBA" id="ARBA00049194"/>
    </source>
</evidence>
<dbReference type="EMBL" id="CABFNO020001387">
    <property type="protein sequence ID" value="CAG9984536.1"/>
    <property type="molecule type" value="Genomic_DNA"/>
</dbReference>
<keyword evidence="6" id="KW-1185">Reference proteome</keyword>
<evidence type="ECO:0000256" key="1">
    <source>
        <dbReference type="ARBA" id="ARBA00009986"/>
    </source>
</evidence>
<gene>
    <name evidence="5" type="ORF">CBYS24578_00012261</name>
</gene>
<comment type="caution">
    <text evidence="5">The sequence shown here is derived from an EMBL/GenBank/DDBJ whole genome shotgun (WGS) entry which is preliminary data.</text>
</comment>
<dbReference type="Pfam" id="PF00171">
    <property type="entry name" value="Aldedh"/>
    <property type="match status" value="1"/>
</dbReference>
<dbReference type="InterPro" id="IPR016161">
    <property type="entry name" value="Ald_DH/histidinol_DH"/>
</dbReference>
<proteinExistence type="inferred from homology"/>
<dbReference type="OrthoDB" id="310895at2759"/>
<dbReference type="PANTHER" id="PTHR11699">
    <property type="entry name" value="ALDEHYDE DEHYDROGENASE-RELATED"/>
    <property type="match status" value="1"/>
</dbReference>
<dbReference type="InterPro" id="IPR016162">
    <property type="entry name" value="Ald_DH_N"/>
</dbReference>
<evidence type="ECO:0000259" key="4">
    <source>
        <dbReference type="Pfam" id="PF00171"/>
    </source>
</evidence>
<dbReference type="SUPFAM" id="SSF53720">
    <property type="entry name" value="ALDH-like"/>
    <property type="match status" value="1"/>
</dbReference>
<dbReference type="AlphaFoldDB" id="A0A9N9U956"/>